<reference evidence="3" key="1">
    <citation type="submission" date="2016-09" db="EMBL/GenBank/DDBJ databases">
        <authorList>
            <person name="Guldener U."/>
        </authorList>
    </citation>
    <scope>NUCLEOTIDE SEQUENCE [LARGE SCALE GENOMIC DNA]</scope>
    <source>
        <strain evidence="3">V64-1</strain>
    </source>
</reference>
<proteinExistence type="predicted"/>
<dbReference type="EMBL" id="FMJY01000005">
    <property type="protein sequence ID" value="SCO84596.1"/>
    <property type="molecule type" value="Genomic_DNA"/>
</dbReference>
<gene>
    <name evidence="2" type="ORF">FRV6_08723</name>
</gene>
<dbReference type="AlphaFoldDB" id="A0A2H3TMX0"/>
<feature type="region of interest" description="Disordered" evidence="1">
    <location>
        <begin position="1"/>
        <end position="105"/>
    </location>
</feature>
<accession>A0A2H3TMX0</accession>
<evidence type="ECO:0000313" key="2">
    <source>
        <dbReference type="EMBL" id="SCO84596.1"/>
    </source>
</evidence>
<feature type="compositionally biased region" description="Polar residues" evidence="1">
    <location>
        <begin position="1"/>
        <end position="14"/>
    </location>
</feature>
<protein>
    <submittedName>
        <fullName evidence="2">Uncharacterized protein</fullName>
    </submittedName>
</protein>
<feature type="compositionally biased region" description="Low complexity" evidence="1">
    <location>
        <begin position="55"/>
        <end position="85"/>
    </location>
</feature>
<organism evidence="2 3">
    <name type="scientific">Fusarium oxysporum</name>
    <name type="common">Fusarium vascular wilt</name>
    <dbReference type="NCBI Taxonomy" id="5507"/>
    <lineage>
        <taxon>Eukaryota</taxon>
        <taxon>Fungi</taxon>
        <taxon>Dikarya</taxon>
        <taxon>Ascomycota</taxon>
        <taxon>Pezizomycotina</taxon>
        <taxon>Sordariomycetes</taxon>
        <taxon>Hypocreomycetidae</taxon>
        <taxon>Hypocreales</taxon>
        <taxon>Nectriaceae</taxon>
        <taxon>Fusarium</taxon>
        <taxon>Fusarium oxysporum species complex</taxon>
    </lineage>
</organism>
<dbReference type="Proteomes" id="UP000219369">
    <property type="component" value="Unassembled WGS sequence"/>
</dbReference>
<evidence type="ECO:0000313" key="3">
    <source>
        <dbReference type="Proteomes" id="UP000219369"/>
    </source>
</evidence>
<name>A0A2H3TMX0_FUSOX</name>
<sequence length="105" mass="10121">MSQPWENSWGTPDNCNGDVPVCNGYDCPSQHNGGGSQPGGHGGNWDSTAQGVSNGGSQPSPNGGSSSGSSSGSNQGPNGPNGSGPKDTQPSIVPVVSGAVPSAGK</sequence>
<evidence type="ECO:0000256" key="1">
    <source>
        <dbReference type="SAM" id="MobiDB-lite"/>
    </source>
</evidence>
<feature type="compositionally biased region" description="Gly residues" evidence="1">
    <location>
        <begin position="32"/>
        <end position="43"/>
    </location>
</feature>